<reference evidence="2" key="1">
    <citation type="journal article" date="2021" name="PeerJ">
        <title>Extensive microbial diversity within the chicken gut microbiome revealed by metagenomics and culture.</title>
        <authorList>
            <person name="Gilroy R."/>
            <person name="Ravi A."/>
            <person name="Getino M."/>
            <person name="Pursley I."/>
            <person name="Horton D.L."/>
            <person name="Alikhan N.F."/>
            <person name="Baker D."/>
            <person name="Gharbi K."/>
            <person name="Hall N."/>
            <person name="Watson M."/>
            <person name="Adriaenssens E.M."/>
            <person name="Foster-Nyarko E."/>
            <person name="Jarju S."/>
            <person name="Secka A."/>
            <person name="Antonio M."/>
            <person name="Oren A."/>
            <person name="Chaudhuri R.R."/>
            <person name="La Ragione R."/>
            <person name="Hildebrand F."/>
            <person name="Pallen M.J."/>
        </authorList>
    </citation>
    <scope>NUCLEOTIDE SEQUENCE</scope>
    <source>
        <strain evidence="2">14975</strain>
    </source>
</reference>
<reference evidence="2" key="2">
    <citation type="submission" date="2021-04" db="EMBL/GenBank/DDBJ databases">
        <authorList>
            <person name="Gilroy R."/>
        </authorList>
    </citation>
    <scope>NUCLEOTIDE SEQUENCE</scope>
    <source>
        <strain evidence="2">14975</strain>
    </source>
</reference>
<proteinExistence type="predicted"/>
<evidence type="ECO:0000256" key="1">
    <source>
        <dbReference type="SAM" id="MobiDB-lite"/>
    </source>
</evidence>
<feature type="region of interest" description="Disordered" evidence="1">
    <location>
        <begin position="83"/>
        <end position="124"/>
    </location>
</feature>
<dbReference type="Proteomes" id="UP000823964">
    <property type="component" value="Unassembled WGS sequence"/>
</dbReference>
<protein>
    <submittedName>
        <fullName evidence="2">Uncharacterized protein</fullName>
    </submittedName>
</protein>
<evidence type="ECO:0000313" key="2">
    <source>
        <dbReference type="EMBL" id="HIX19303.1"/>
    </source>
</evidence>
<comment type="caution">
    <text evidence="2">The sequence shown here is derived from an EMBL/GenBank/DDBJ whole genome shotgun (WGS) entry which is preliminary data.</text>
</comment>
<gene>
    <name evidence="2" type="ORF">H9862_01720</name>
</gene>
<accession>A0A9D1VA33</accession>
<sequence length="200" mass="20761">MARFPQRHPLLAWLLLLALMPAIIGGSLTHACGCEGLIYVGGCRCYGDADHSAAAETAVDDSACAGSVGDGARQAAEGSCRSGCCGASAPSPQPDTPPDTPSPQPDTPPDTPAQPLDAASSVPTTIGLPTHHCDHLGYEMDSAMPRFVLPAQPVALLPAAMAPDRRPHHLAPNTALDPLEPQEPPLIPLRCEAHLLPLRL</sequence>
<organism evidence="2 3">
    <name type="scientific">Candidatus Akkermansia intestinigallinarum</name>
    <dbReference type="NCBI Taxonomy" id="2838431"/>
    <lineage>
        <taxon>Bacteria</taxon>
        <taxon>Pseudomonadati</taxon>
        <taxon>Verrucomicrobiota</taxon>
        <taxon>Verrucomicrobiia</taxon>
        <taxon>Verrucomicrobiales</taxon>
        <taxon>Akkermansiaceae</taxon>
        <taxon>Akkermansia</taxon>
    </lineage>
</organism>
<dbReference type="EMBL" id="DXFQ01000026">
    <property type="protein sequence ID" value="HIX19303.1"/>
    <property type="molecule type" value="Genomic_DNA"/>
</dbReference>
<dbReference type="AlphaFoldDB" id="A0A9D1VA33"/>
<evidence type="ECO:0000313" key="3">
    <source>
        <dbReference type="Proteomes" id="UP000823964"/>
    </source>
</evidence>
<name>A0A9D1VA33_9BACT</name>
<feature type="compositionally biased region" description="Pro residues" evidence="1">
    <location>
        <begin position="91"/>
        <end position="112"/>
    </location>
</feature>